<dbReference type="OMA" id="KGDWENS"/>
<feature type="compositionally biased region" description="Basic and acidic residues" evidence="6">
    <location>
        <begin position="661"/>
        <end position="675"/>
    </location>
</feature>
<dbReference type="Proteomes" id="UP000276776">
    <property type="component" value="Unassembled WGS sequence"/>
</dbReference>
<evidence type="ECO:0000256" key="3">
    <source>
        <dbReference type="ARBA" id="ARBA00023038"/>
    </source>
</evidence>
<evidence type="ECO:0000313" key="8">
    <source>
        <dbReference type="EMBL" id="VDN04517.1"/>
    </source>
</evidence>
<dbReference type="CDD" id="cd09358">
    <property type="entry name" value="LIM_Mical_like"/>
    <property type="match status" value="1"/>
</dbReference>
<dbReference type="OrthoDB" id="1679758at2759"/>
<evidence type="ECO:0000313" key="9">
    <source>
        <dbReference type="Proteomes" id="UP000276776"/>
    </source>
</evidence>
<feature type="domain" description="LIM zinc-binding" evidence="7">
    <location>
        <begin position="199"/>
        <end position="259"/>
    </location>
</feature>
<keyword evidence="5" id="KW-0175">Coiled coil</keyword>
<dbReference type="InterPro" id="IPR001781">
    <property type="entry name" value="Znf_LIM"/>
</dbReference>
<accession>A0A0N5D2J0</accession>
<reference evidence="8 9" key="2">
    <citation type="submission" date="2018-11" db="EMBL/GenBank/DDBJ databases">
        <authorList>
            <consortium name="Pathogen Informatics"/>
        </authorList>
    </citation>
    <scope>NUCLEOTIDE SEQUENCE [LARGE SCALE GENOMIC DNA]</scope>
</reference>
<feature type="region of interest" description="Disordered" evidence="6">
    <location>
        <begin position="1"/>
        <end position="34"/>
    </location>
</feature>
<dbReference type="WBParaSite" id="TCLT_0000710401-mRNA-1">
    <property type="protein sequence ID" value="TCLT_0000710401-mRNA-1"/>
    <property type="gene ID" value="TCLT_0000710401"/>
</dbReference>
<feature type="domain" description="LIM zinc-binding" evidence="7">
    <location>
        <begin position="854"/>
        <end position="915"/>
    </location>
</feature>
<organism evidence="10">
    <name type="scientific">Thelazia callipaeda</name>
    <name type="common">Oriental eyeworm</name>
    <name type="synonym">Parasitic nematode</name>
    <dbReference type="NCBI Taxonomy" id="103827"/>
    <lineage>
        <taxon>Eukaryota</taxon>
        <taxon>Metazoa</taxon>
        <taxon>Ecdysozoa</taxon>
        <taxon>Nematoda</taxon>
        <taxon>Chromadorea</taxon>
        <taxon>Rhabditida</taxon>
        <taxon>Spirurina</taxon>
        <taxon>Spiruromorpha</taxon>
        <taxon>Thelazioidea</taxon>
        <taxon>Thelaziidae</taxon>
        <taxon>Thelazia</taxon>
    </lineage>
</organism>
<dbReference type="PROSITE" id="PS50023">
    <property type="entry name" value="LIM_DOMAIN_2"/>
    <property type="match status" value="2"/>
</dbReference>
<keyword evidence="1 4" id="KW-0479">Metal-binding</keyword>
<feature type="region of interest" description="Disordered" evidence="6">
    <location>
        <begin position="647"/>
        <end position="675"/>
    </location>
</feature>
<evidence type="ECO:0000256" key="1">
    <source>
        <dbReference type="ARBA" id="ARBA00022723"/>
    </source>
</evidence>
<evidence type="ECO:0000256" key="5">
    <source>
        <dbReference type="SAM" id="Coils"/>
    </source>
</evidence>
<keyword evidence="3 4" id="KW-0440">LIM domain</keyword>
<protein>
    <submittedName>
        <fullName evidence="10">LIM zinc-binding domain-containing protein</fullName>
    </submittedName>
</protein>
<dbReference type="STRING" id="103827.A0A0N5D2J0"/>
<evidence type="ECO:0000313" key="10">
    <source>
        <dbReference type="WBParaSite" id="TCLT_0000710401-mRNA-1"/>
    </source>
</evidence>
<dbReference type="SMART" id="SM00132">
    <property type="entry name" value="LIM"/>
    <property type="match status" value="2"/>
</dbReference>
<sequence>MTEIEEEDPYAVSSDSDTESLKGPPPKINIEGRSVADISSLKAALKEQKETAKDEKRLEELNQLKEKSEIHKIKQDFIEGIIFDGNIKTPSKDGSRLVDEEREQLIAVTKEKYTKFKDKFENLPEVMKEDLEERLKSVEKNLTGVGKNNLEHIKDAFENPQKMDDYEREKIVIERSEADKKRIMRTFAQPDLAVDEVPRECAACLKTVYPVERIFANKRNYHFQCFKCFKCGKKLTPTNYNMHEGRLLCKVHYIEIFHPEIAKTMDPATTEEDDRIEEDEEEYAISSKPRQLASDVVRSGGKIDDLYIIGSLKARKGDWESSAKEAESAPIEKKSVAEEIVAGKVKTNLEKFVSGTAIEEPDGEEDENDNRDPNVVREDKKHRKEELNFEQVSDIKNRWKTGNVQSTDMKDISKDDLKELQNLIGVKERFHEVTEAEQKVVKQWDMSALDTSGVADARRSFLEGSAFQAGPIEKTSAELEELEFKTLKYLELQNVKERFEKGEGDIQVQKIEIDIPNVGDLSNIKSAFEKGEESSEMTSEERAEMKKKEIEEEFLRYKLARREVAQRNAMEKVLIRYLLLLNLYRTILFLLNTHASSDAEDVENDREIQIGAIKNRFEKGEAPRNASEDKKLDVEIKIASKAREKFRQIDAEGAQSTTSDSHSKEKHVSKWDKKEGAVPEPVNRRLIEYEVVVERNSQKLITDDEIEDDDSFDVKNLMQKFTNIGKEEESKIKHERPSDLDEIKIAARNLKEQFENAGKEDGTETAEQKRRRLEEEFEQLRREKEAAAAQEETLEEESIGQEKDEICVVADHASKMAAKWEKIQKKEAKKAEKGKLPQKNVVKAIWNARVASSPRCSCCGEAVYLAERLQCLSQVYHLKCFRCKHCGLHLRVENCQRSTDGSIFCETHFRRLFIPQSSYVFQHNQQFVVTS</sequence>
<proteinExistence type="predicted"/>
<dbReference type="PROSITE" id="PS00478">
    <property type="entry name" value="LIM_DOMAIN_1"/>
    <property type="match status" value="2"/>
</dbReference>
<feature type="region of interest" description="Disordered" evidence="6">
    <location>
        <begin position="753"/>
        <end position="772"/>
    </location>
</feature>
<dbReference type="GO" id="GO:0046872">
    <property type="term" value="F:metal ion binding"/>
    <property type="evidence" value="ECO:0007669"/>
    <property type="project" value="UniProtKB-KW"/>
</dbReference>
<evidence type="ECO:0000259" key="7">
    <source>
        <dbReference type="PROSITE" id="PS50023"/>
    </source>
</evidence>
<feature type="compositionally biased region" description="Acidic residues" evidence="6">
    <location>
        <begin position="359"/>
        <end position="369"/>
    </location>
</feature>
<evidence type="ECO:0000256" key="6">
    <source>
        <dbReference type="SAM" id="MobiDB-lite"/>
    </source>
</evidence>
<reference evidence="10" key="1">
    <citation type="submission" date="2016-04" db="UniProtKB">
        <authorList>
            <consortium name="WormBaseParasite"/>
        </authorList>
    </citation>
    <scope>IDENTIFICATION</scope>
</reference>
<gene>
    <name evidence="8" type="ORF">TCLT_LOCUS7093</name>
</gene>
<evidence type="ECO:0000256" key="4">
    <source>
        <dbReference type="PROSITE-ProRule" id="PRU00125"/>
    </source>
</evidence>
<evidence type="ECO:0000256" key="2">
    <source>
        <dbReference type="ARBA" id="ARBA00022833"/>
    </source>
</evidence>
<dbReference type="EMBL" id="UYYF01004474">
    <property type="protein sequence ID" value="VDN04517.1"/>
    <property type="molecule type" value="Genomic_DNA"/>
</dbReference>
<dbReference type="PANTHER" id="PTHR24206">
    <property type="entry name" value="OS06G0237300 PROTEIN"/>
    <property type="match status" value="1"/>
</dbReference>
<dbReference type="Pfam" id="PF00412">
    <property type="entry name" value="LIM"/>
    <property type="match status" value="2"/>
</dbReference>
<dbReference type="SUPFAM" id="SSF57716">
    <property type="entry name" value="Glucocorticoid receptor-like (DNA-binding domain)"/>
    <property type="match status" value="3"/>
</dbReference>
<feature type="coiled-coil region" evidence="5">
    <location>
        <begin position="35"/>
        <end position="62"/>
    </location>
</feature>
<feature type="region of interest" description="Disordered" evidence="6">
    <location>
        <begin position="355"/>
        <end position="383"/>
    </location>
</feature>
<feature type="compositionally biased region" description="Basic and acidic residues" evidence="6">
    <location>
        <begin position="370"/>
        <end position="383"/>
    </location>
</feature>
<name>A0A0N5D2J0_THECL</name>
<dbReference type="AlphaFoldDB" id="A0A0N5D2J0"/>
<keyword evidence="2 4" id="KW-0862">Zinc</keyword>
<keyword evidence="9" id="KW-1185">Reference proteome</keyword>
<dbReference type="Gene3D" id="2.10.110.10">
    <property type="entry name" value="Cysteine Rich Protein"/>
    <property type="match status" value="2"/>
</dbReference>